<gene>
    <name evidence="2" type="ORF">ACM01_15765</name>
</gene>
<organism evidence="2 3">
    <name type="scientific">Streptomyces viridochromogenes</name>
    <dbReference type="NCBI Taxonomy" id="1938"/>
    <lineage>
        <taxon>Bacteria</taxon>
        <taxon>Bacillati</taxon>
        <taxon>Actinomycetota</taxon>
        <taxon>Actinomycetes</taxon>
        <taxon>Kitasatosporales</taxon>
        <taxon>Streptomycetaceae</taxon>
        <taxon>Streptomyces</taxon>
    </lineage>
</organism>
<dbReference type="InterPro" id="IPR001387">
    <property type="entry name" value="Cro/C1-type_HTH"/>
</dbReference>
<dbReference type="PATRIC" id="fig|1938.3.peg.9815"/>
<dbReference type="Pfam" id="PF01381">
    <property type="entry name" value="HTH_3"/>
    <property type="match status" value="1"/>
</dbReference>
<feature type="domain" description="HTH cro/C1-type" evidence="1">
    <location>
        <begin position="14"/>
        <end position="54"/>
    </location>
</feature>
<evidence type="ECO:0000313" key="3">
    <source>
        <dbReference type="Proteomes" id="UP000037432"/>
    </source>
</evidence>
<name>A0A0J7ZDD0_STRVR</name>
<sequence>MVTVRQWTGRSARLLRKDALRLSVRKFADRLGMSDRAVSKWEAGGESYIPSTETQAALDTVLARATDEEKARFGEALALKDAGPPSAAGIKVDSHKFMPVFIGTEHAQRLRNDMTHHTEDAWLQSSTARLDHPQAHECTLHVFACGVAVFHFIQSHAPASLTDLAVWRYRSYAADLPWAREKICDLLDEDHATAANPEYVLSLYWLTSGPWTGSEYDTALRLLSTPSVLVDRGAVGGAVPLDGGVEETLLTGGFDHPDIVSFGVRGVSAGYAGWSGVAYASISPERSLTVDELVACELTVQALWCFTHQIQQMIEDGQDPSMPEEYGWRFLRAAYSRLTTARAQETAQHVLMREAIMKTSGLADRLRAAQDALRESVS</sequence>
<evidence type="ECO:0000313" key="2">
    <source>
        <dbReference type="EMBL" id="KMS74081.1"/>
    </source>
</evidence>
<dbReference type="GO" id="GO:0003677">
    <property type="term" value="F:DNA binding"/>
    <property type="evidence" value="ECO:0007669"/>
    <property type="project" value="InterPro"/>
</dbReference>
<reference evidence="2 3" key="1">
    <citation type="submission" date="2015-06" db="EMBL/GenBank/DDBJ databases">
        <authorList>
            <person name="Ju K.-S."/>
            <person name="Doroghazi J.R."/>
            <person name="Metcalf W.W."/>
        </authorList>
    </citation>
    <scope>NUCLEOTIDE SEQUENCE [LARGE SCALE GENOMIC DNA]</scope>
    <source>
        <strain evidence="2 3">NRRL 3414</strain>
    </source>
</reference>
<protein>
    <recommendedName>
        <fullName evidence="1">HTH cro/C1-type domain-containing protein</fullName>
    </recommendedName>
</protein>
<comment type="caution">
    <text evidence="2">The sequence shown here is derived from an EMBL/GenBank/DDBJ whole genome shotgun (WGS) entry which is preliminary data.</text>
</comment>
<dbReference type="Gene3D" id="1.10.260.40">
    <property type="entry name" value="lambda repressor-like DNA-binding domains"/>
    <property type="match status" value="1"/>
</dbReference>
<dbReference type="AlphaFoldDB" id="A0A0J7ZDD0"/>
<dbReference type="CDD" id="cd00093">
    <property type="entry name" value="HTH_XRE"/>
    <property type="match status" value="1"/>
</dbReference>
<proteinExistence type="predicted"/>
<accession>A0A0J7ZDD0</accession>
<dbReference type="Proteomes" id="UP000037432">
    <property type="component" value="Unassembled WGS sequence"/>
</dbReference>
<dbReference type="OrthoDB" id="3397572at2"/>
<dbReference type="InterPro" id="IPR010982">
    <property type="entry name" value="Lambda_DNA-bd_dom_sf"/>
</dbReference>
<evidence type="ECO:0000259" key="1">
    <source>
        <dbReference type="Pfam" id="PF01381"/>
    </source>
</evidence>
<dbReference type="EMBL" id="LFNT01000015">
    <property type="protein sequence ID" value="KMS74081.1"/>
    <property type="molecule type" value="Genomic_DNA"/>
</dbReference>